<proteinExistence type="predicted"/>
<organism evidence="1 2">
    <name type="scientific">Paramarasmius palmivorus</name>
    <dbReference type="NCBI Taxonomy" id="297713"/>
    <lineage>
        <taxon>Eukaryota</taxon>
        <taxon>Fungi</taxon>
        <taxon>Dikarya</taxon>
        <taxon>Basidiomycota</taxon>
        <taxon>Agaricomycotina</taxon>
        <taxon>Agaricomycetes</taxon>
        <taxon>Agaricomycetidae</taxon>
        <taxon>Agaricales</taxon>
        <taxon>Marasmiineae</taxon>
        <taxon>Marasmiaceae</taxon>
        <taxon>Paramarasmius</taxon>
    </lineage>
</organism>
<keyword evidence="2" id="KW-1185">Reference proteome</keyword>
<name>A0AAW0D499_9AGAR</name>
<evidence type="ECO:0000313" key="1">
    <source>
        <dbReference type="EMBL" id="KAK7047181.1"/>
    </source>
</evidence>
<dbReference type="AlphaFoldDB" id="A0AAW0D499"/>
<dbReference type="Gene3D" id="3.80.10.10">
    <property type="entry name" value="Ribonuclease Inhibitor"/>
    <property type="match status" value="1"/>
</dbReference>
<dbReference type="EMBL" id="JAYKXP010000021">
    <property type="protein sequence ID" value="KAK7047181.1"/>
    <property type="molecule type" value="Genomic_DNA"/>
</dbReference>
<evidence type="ECO:0000313" key="2">
    <source>
        <dbReference type="Proteomes" id="UP001383192"/>
    </source>
</evidence>
<protein>
    <recommendedName>
        <fullName evidence="3">F-box domain-containing protein</fullName>
    </recommendedName>
</protein>
<evidence type="ECO:0008006" key="3">
    <source>
        <dbReference type="Google" id="ProtNLM"/>
    </source>
</evidence>
<dbReference type="InterPro" id="IPR032675">
    <property type="entry name" value="LRR_dom_sf"/>
</dbReference>
<dbReference type="SUPFAM" id="SSF52047">
    <property type="entry name" value="RNI-like"/>
    <property type="match status" value="1"/>
</dbReference>
<dbReference type="Proteomes" id="UP001383192">
    <property type="component" value="Unassembled WGS sequence"/>
</dbReference>
<sequence length="472" mass="53149">MSTPLTISHVCTRWRKVAISTGSLWTKLAIFLEVEAPQLIQISTWLRRSKNHPLEILLDMRYEEWDWDEDSHPFTGEMMKVILGLLLPHIGRWKTFELLTNTWEPIYTFLVHTSGVKEAPMLQSVALSRCNAYFVTKGETFEPEELKNPVPLFGGSALASLRDVSLAGVHFDWAQSSLRNLLDLSFKFHAADVMPSLKEFKAILDACPELQSLTVLGWGPCLDSQEKLSEKTLATLRNTIMLARLTRLSFGFVDVEYATRFLSMFHLPSLRELELQDISASLDPMGPLDATSILDMLLLHSTRDAPEEPLSFYPLYQIECLELEGLRCSEERFSRFLRALISLKKIGLSDVDKALLTALSPTAKGGMPSLPGTVVIGARQRRRSSFASTSLMASCPQLENMVCRRVDYRSLSEVVLARCQTDSGVRRLQKVEIDLQDSGDEQELVEEGSSFTLTEEDKEIMVKSGVDLLVQL</sequence>
<comment type="caution">
    <text evidence="1">The sequence shown here is derived from an EMBL/GenBank/DDBJ whole genome shotgun (WGS) entry which is preliminary data.</text>
</comment>
<reference evidence="1 2" key="1">
    <citation type="submission" date="2024-01" db="EMBL/GenBank/DDBJ databases">
        <title>A draft genome for a cacao thread blight-causing isolate of Paramarasmius palmivorus.</title>
        <authorList>
            <person name="Baruah I.K."/>
            <person name="Bukari Y."/>
            <person name="Amoako-Attah I."/>
            <person name="Meinhardt L.W."/>
            <person name="Bailey B.A."/>
            <person name="Cohen S.P."/>
        </authorList>
    </citation>
    <scope>NUCLEOTIDE SEQUENCE [LARGE SCALE GENOMIC DNA]</scope>
    <source>
        <strain evidence="1 2">GH-12</strain>
    </source>
</reference>
<accession>A0AAW0D499</accession>
<gene>
    <name evidence="1" type="ORF">VNI00_006847</name>
</gene>